<evidence type="ECO:0000256" key="1">
    <source>
        <dbReference type="SAM" id="MobiDB-lite"/>
    </source>
</evidence>
<dbReference type="EMBL" id="BSXT01001244">
    <property type="protein sequence ID" value="GMF40419.1"/>
    <property type="molecule type" value="Genomic_DNA"/>
</dbReference>
<sequence length="108" mass="11380">MFRPQRPNIPCESGRHTTAQLAQTPGVPPENTTLLTPLDALANIGGTVGGVVLDTIPGTLDTTLSVTLGNVPANAIDGAVDKTRVDPELDILDIEEVLGMVQRQWLGL</sequence>
<gene>
    <name evidence="2" type="ORF">Pfra01_001240900</name>
</gene>
<organism evidence="2 3">
    <name type="scientific">Phytophthora fragariaefolia</name>
    <dbReference type="NCBI Taxonomy" id="1490495"/>
    <lineage>
        <taxon>Eukaryota</taxon>
        <taxon>Sar</taxon>
        <taxon>Stramenopiles</taxon>
        <taxon>Oomycota</taxon>
        <taxon>Peronosporomycetes</taxon>
        <taxon>Peronosporales</taxon>
        <taxon>Peronosporaceae</taxon>
        <taxon>Phytophthora</taxon>
    </lineage>
</organism>
<evidence type="ECO:0000313" key="2">
    <source>
        <dbReference type="EMBL" id="GMF40419.1"/>
    </source>
</evidence>
<dbReference type="Proteomes" id="UP001165121">
    <property type="component" value="Unassembled WGS sequence"/>
</dbReference>
<reference evidence="2" key="1">
    <citation type="submission" date="2023-04" db="EMBL/GenBank/DDBJ databases">
        <title>Phytophthora fragariaefolia NBRC 109709.</title>
        <authorList>
            <person name="Ichikawa N."/>
            <person name="Sato H."/>
            <person name="Tonouchi N."/>
        </authorList>
    </citation>
    <scope>NUCLEOTIDE SEQUENCE</scope>
    <source>
        <strain evidence="2">NBRC 109709</strain>
    </source>
</reference>
<comment type="caution">
    <text evidence="2">The sequence shown here is derived from an EMBL/GenBank/DDBJ whole genome shotgun (WGS) entry which is preliminary data.</text>
</comment>
<proteinExistence type="predicted"/>
<protein>
    <submittedName>
        <fullName evidence="2">Unnamed protein product</fullName>
    </submittedName>
</protein>
<evidence type="ECO:0000313" key="3">
    <source>
        <dbReference type="Proteomes" id="UP001165121"/>
    </source>
</evidence>
<dbReference type="AlphaFoldDB" id="A0A9W7CSA9"/>
<name>A0A9W7CSA9_9STRA</name>
<accession>A0A9W7CSA9</accession>
<feature type="region of interest" description="Disordered" evidence="1">
    <location>
        <begin position="1"/>
        <end position="31"/>
    </location>
</feature>
<keyword evidence="3" id="KW-1185">Reference proteome</keyword>